<dbReference type="EMBL" id="JAACJO010000002">
    <property type="protein sequence ID" value="KAF5362069.1"/>
    <property type="molecule type" value="Genomic_DNA"/>
</dbReference>
<sequence>MPEANATFRGQPDISLTIVSPWDVIVINIILLLASGGFSSSTPPLPHSWPLIRAHNIDEACRHPRPRSSRHSNSDIHTTIQSLLSQQARLCRRVNALRAPIHALPVEVLTEIFELACAGMKTESFCLKKKLAISAVCNHWHDVIWFTAHLWANIDCGTFRRGADTPGLLDLYLTNARNSLLTFALPLNGRFGSDIVSQIMDRMLHRRAGNIHHFKLALIDESAWRLIIPHIAKSEFTNLHNLELSFTPKHSSFVDMQIMSQMPHLDAIVRQSTSTQAIRIKTRSPHLVDFSLTRDYDGPGGLAAVESLPALKLDEQITFSSLRKFTWRHSKQADDTSSLQYICLPFVRELYVELPIRHHFDNFKPLRASMTAIKVVECNLNSSTADALAFLPSAESLTISGGQTNYCTLSQLFERLTDRQHFLPQLTHLNVRANDLNFTHPAAGCCFDNLIAMLNVRTELRVSGANLEEMVLWAPAVNQLSWAMTDAHMIELQRLSKEGLAVVIGNNNDCVYWL</sequence>
<comment type="caution">
    <text evidence="1">The sequence shown here is derived from an EMBL/GenBank/DDBJ whole genome shotgun (WGS) entry which is preliminary data.</text>
</comment>
<dbReference type="InterPro" id="IPR032675">
    <property type="entry name" value="LRR_dom_sf"/>
</dbReference>
<evidence type="ECO:0000313" key="1">
    <source>
        <dbReference type="EMBL" id="KAF5362069.1"/>
    </source>
</evidence>
<evidence type="ECO:0000313" key="2">
    <source>
        <dbReference type="Proteomes" id="UP000559027"/>
    </source>
</evidence>
<proteinExistence type="predicted"/>
<keyword evidence="2" id="KW-1185">Reference proteome</keyword>
<protein>
    <recommendedName>
        <fullName evidence="3">F-box domain-containing protein</fullName>
    </recommendedName>
</protein>
<gene>
    <name evidence="1" type="ORF">D9756_002836</name>
</gene>
<name>A0A8H5GBW3_9AGAR</name>
<dbReference type="AlphaFoldDB" id="A0A8H5GBW3"/>
<reference evidence="1 2" key="1">
    <citation type="journal article" date="2020" name="ISME J.">
        <title>Uncovering the hidden diversity of litter-decomposition mechanisms in mushroom-forming fungi.</title>
        <authorList>
            <person name="Floudas D."/>
            <person name="Bentzer J."/>
            <person name="Ahren D."/>
            <person name="Johansson T."/>
            <person name="Persson P."/>
            <person name="Tunlid A."/>
        </authorList>
    </citation>
    <scope>NUCLEOTIDE SEQUENCE [LARGE SCALE GENOMIC DNA]</scope>
    <source>
        <strain evidence="1 2">CBS 146.42</strain>
    </source>
</reference>
<dbReference type="Proteomes" id="UP000559027">
    <property type="component" value="Unassembled WGS sequence"/>
</dbReference>
<dbReference type="Gene3D" id="3.80.10.10">
    <property type="entry name" value="Ribonuclease Inhibitor"/>
    <property type="match status" value="1"/>
</dbReference>
<organism evidence="1 2">
    <name type="scientific">Leucocoprinus leucothites</name>
    <dbReference type="NCBI Taxonomy" id="201217"/>
    <lineage>
        <taxon>Eukaryota</taxon>
        <taxon>Fungi</taxon>
        <taxon>Dikarya</taxon>
        <taxon>Basidiomycota</taxon>
        <taxon>Agaricomycotina</taxon>
        <taxon>Agaricomycetes</taxon>
        <taxon>Agaricomycetidae</taxon>
        <taxon>Agaricales</taxon>
        <taxon>Agaricineae</taxon>
        <taxon>Agaricaceae</taxon>
        <taxon>Leucocoprinus</taxon>
    </lineage>
</organism>
<dbReference type="Gene3D" id="1.20.1280.50">
    <property type="match status" value="1"/>
</dbReference>
<dbReference type="OrthoDB" id="2840257at2759"/>
<evidence type="ECO:0008006" key="3">
    <source>
        <dbReference type="Google" id="ProtNLM"/>
    </source>
</evidence>
<accession>A0A8H5GBW3</accession>